<keyword evidence="5" id="KW-1185">Reference proteome</keyword>
<dbReference type="PANTHER" id="PTHR48029:SF1">
    <property type="entry name" value="NUCLEOLAR PROTEIN 8"/>
    <property type="match status" value="1"/>
</dbReference>
<dbReference type="OMA" id="NQLKCAT"/>
<dbReference type="PROSITE" id="PS50102">
    <property type="entry name" value="RRM"/>
    <property type="match status" value="1"/>
</dbReference>
<comment type="caution">
    <text evidence="4">The sequence shown here is derived from an EMBL/GenBank/DDBJ whole genome shotgun (WGS) entry which is preliminary data.</text>
</comment>
<dbReference type="Proteomes" id="UP000824469">
    <property type="component" value="Unassembled WGS sequence"/>
</dbReference>
<proteinExistence type="predicted"/>
<dbReference type="SMART" id="SM00360">
    <property type="entry name" value="RRM"/>
    <property type="match status" value="1"/>
</dbReference>
<name>A0AA38G8K9_TAXCH</name>
<dbReference type="GO" id="GO:0003723">
    <property type="term" value="F:RNA binding"/>
    <property type="evidence" value="ECO:0007669"/>
    <property type="project" value="UniProtKB-UniRule"/>
</dbReference>
<protein>
    <recommendedName>
        <fullName evidence="3">RRM domain-containing protein</fullName>
    </recommendedName>
</protein>
<feature type="domain" description="RRM" evidence="3">
    <location>
        <begin position="85"/>
        <end position="149"/>
    </location>
</feature>
<dbReference type="Gene3D" id="3.30.70.330">
    <property type="match status" value="1"/>
</dbReference>
<gene>
    <name evidence="4" type="ORF">KI387_024961</name>
</gene>
<accession>A0AA38G8K9</accession>
<dbReference type="AlphaFoldDB" id="A0AA38G8K9"/>
<dbReference type="EMBL" id="JAHRHJ020000005">
    <property type="protein sequence ID" value="KAH9316334.1"/>
    <property type="molecule type" value="Genomic_DNA"/>
</dbReference>
<evidence type="ECO:0000256" key="2">
    <source>
        <dbReference type="PROSITE-ProRule" id="PRU00176"/>
    </source>
</evidence>
<evidence type="ECO:0000313" key="5">
    <source>
        <dbReference type="Proteomes" id="UP000824469"/>
    </source>
</evidence>
<evidence type="ECO:0000259" key="3">
    <source>
        <dbReference type="PROSITE" id="PS50102"/>
    </source>
</evidence>
<dbReference type="Pfam" id="PF00076">
    <property type="entry name" value="RRM_1"/>
    <property type="match status" value="1"/>
</dbReference>
<sequence length="149" mass="16050">MALFSVAAPNCRTVVPSHSRSHSHSPSVRTSVCLSTKTWTRSPAKKQLKSPLLRSGSLATVACLPSPSSSASQEGAPSNTLPTAKKLFVSGLSFYTTEDRLRKCFSCFGQLVEAKIIMDKFAKRSKGYGFIEYATEAEAQEAILGMDGK</sequence>
<evidence type="ECO:0000256" key="1">
    <source>
        <dbReference type="ARBA" id="ARBA00022884"/>
    </source>
</evidence>
<dbReference type="SUPFAM" id="SSF54928">
    <property type="entry name" value="RNA-binding domain, RBD"/>
    <property type="match status" value="1"/>
</dbReference>
<organism evidence="4 5">
    <name type="scientific">Taxus chinensis</name>
    <name type="common">Chinese yew</name>
    <name type="synonym">Taxus wallichiana var. chinensis</name>
    <dbReference type="NCBI Taxonomy" id="29808"/>
    <lineage>
        <taxon>Eukaryota</taxon>
        <taxon>Viridiplantae</taxon>
        <taxon>Streptophyta</taxon>
        <taxon>Embryophyta</taxon>
        <taxon>Tracheophyta</taxon>
        <taxon>Spermatophyta</taxon>
        <taxon>Pinopsida</taxon>
        <taxon>Pinidae</taxon>
        <taxon>Conifers II</taxon>
        <taxon>Cupressales</taxon>
        <taxon>Taxaceae</taxon>
        <taxon>Taxus</taxon>
    </lineage>
</organism>
<evidence type="ECO:0000313" key="4">
    <source>
        <dbReference type="EMBL" id="KAH9316334.1"/>
    </source>
</evidence>
<keyword evidence="1 2" id="KW-0694">RNA-binding</keyword>
<dbReference type="InterPro" id="IPR012677">
    <property type="entry name" value="Nucleotide-bd_a/b_plait_sf"/>
</dbReference>
<dbReference type="InterPro" id="IPR035979">
    <property type="entry name" value="RBD_domain_sf"/>
</dbReference>
<dbReference type="InterPro" id="IPR000504">
    <property type="entry name" value="RRM_dom"/>
</dbReference>
<dbReference type="PANTHER" id="PTHR48029">
    <property type="entry name" value="NUCLEOLAR PROTEIN 8"/>
    <property type="match status" value="1"/>
</dbReference>
<feature type="non-terminal residue" evidence="4">
    <location>
        <position position="1"/>
    </location>
</feature>
<reference evidence="4 5" key="1">
    <citation type="journal article" date="2021" name="Nat. Plants">
        <title>The Taxus genome provides insights into paclitaxel biosynthesis.</title>
        <authorList>
            <person name="Xiong X."/>
            <person name="Gou J."/>
            <person name="Liao Q."/>
            <person name="Li Y."/>
            <person name="Zhou Q."/>
            <person name="Bi G."/>
            <person name="Li C."/>
            <person name="Du R."/>
            <person name="Wang X."/>
            <person name="Sun T."/>
            <person name="Guo L."/>
            <person name="Liang H."/>
            <person name="Lu P."/>
            <person name="Wu Y."/>
            <person name="Zhang Z."/>
            <person name="Ro D.K."/>
            <person name="Shang Y."/>
            <person name="Huang S."/>
            <person name="Yan J."/>
        </authorList>
    </citation>
    <scope>NUCLEOTIDE SEQUENCE [LARGE SCALE GENOMIC DNA]</scope>
    <source>
        <strain evidence="4">Ta-2019</strain>
    </source>
</reference>